<proteinExistence type="predicted"/>
<dbReference type="AlphaFoldDB" id="A0A2T4DHJ3"/>
<dbReference type="Pfam" id="PF11832">
    <property type="entry name" value="DUF3352"/>
    <property type="match status" value="1"/>
</dbReference>
<protein>
    <recommendedName>
        <fullName evidence="3">DUF3352 domain-containing protein</fullName>
    </recommendedName>
</protein>
<evidence type="ECO:0008006" key="3">
    <source>
        <dbReference type="Google" id="ProtNLM"/>
    </source>
</evidence>
<comment type="caution">
    <text evidence="1">The sequence shown here is derived from an EMBL/GenBank/DDBJ whole genome shotgun (WGS) entry which is preliminary data.</text>
</comment>
<dbReference type="InterPro" id="IPR021787">
    <property type="entry name" value="DUF3352"/>
</dbReference>
<accession>A0A2T4DHJ3</accession>
<dbReference type="EMBL" id="PYVU01000173">
    <property type="protein sequence ID" value="PTB93283.1"/>
    <property type="molecule type" value="Genomic_DNA"/>
</dbReference>
<evidence type="ECO:0000313" key="1">
    <source>
        <dbReference type="EMBL" id="PTB93283.1"/>
    </source>
</evidence>
<reference evidence="1 2" key="1">
    <citation type="submission" date="2018-03" db="EMBL/GenBank/DDBJ databases">
        <title>Cross-interface Injection: A General Nanoliter Liquid Handling Method Applied to Single Cells Genome Amplification Automated Nanoliter Liquid Handling Applied to Single Cell Multiple Displacement Amplification.</title>
        <authorList>
            <person name="Yun J."/>
            <person name="Xu P."/>
            <person name="Xu J."/>
            <person name="Dai X."/>
            <person name="Wang Y."/>
            <person name="Zheng X."/>
            <person name="Cao C."/>
            <person name="Yi Q."/>
            <person name="Zhu Y."/>
            <person name="Wang L."/>
            <person name="Dong Z."/>
            <person name="Huang Y."/>
            <person name="Huang L."/>
            <person name="Du W."/>
        </authorList>
    </citation>
    <scope>NUCLEOTIDE SEQUENCE [LARGE SCALE GENOMIC DNA]</scope>
    <source>
        <strain evidence="1 2">Z-D1-2</strain>
    </source>
</reference>
<dbReference type="Gene3D" id="3.90.930.1">
    <property type="match status" value="1"/>
</dbReference>
<sequence>MKKIIIVVSILLVLAIAAYVYFFHLQPVKKNNPMMAVPADASLIIQMEDPFEQWSVITNNQIWNYLKTDPYFAELGHEMDSMNQEMKGNEMLWEMIIGRPMVISIHQTRKEEYDYLYTIDLQRATQFNFIKNYIDDLSDDISKIYTRDYHEKEIIEFSFEGDPTTYYLSIHENLLMVSSTHTIIENAIDQLAEPILIRDLDFIDVSREIEGSGIKMYLNYAPMAKLMQQWMDAGEEDSFTMLKPLKYSGMSLEATDKIFSSIGYSSVSKEKPNILTALMNSGEGDVAVGTIVPDNASYFMSLGFNDANTFYKEMEKVLVADEDGEDYIDSKSKIEKFLKISIEDDFLSWMDNEIALIQLNSNSDKNKVEMAVAIKHSGRDDATERLAYIEQQIKKRTPVKFKGISYKGYNIHYLSIKGFFKLLFGKAFADIDKPYYTIMEDYVVFSNSPRTLGKIITAVEEKTVLDATEEYALFMEDFGYESNLFIYLRAEEMLSDAKRLLDEASWKDLLTHEEYIRSFPMVGLQFTTDGKLLRHQLQMNYLNHQQMKDWENLVAQHSFKVNEVVINEPEEETEDDVISIDNILPEDLNSKTFSETYENGQLKFEVSLKDGLKHGRYYQYDSLGNMVVKGRYKNDEKSGTWRFYDEEGELLKKEKF</sequence>
<organism evidence="1 2">
    <name type="scientific">Marivirga lumbricoides</name>
    <dbReference type="NCBI Taxonomy" id="1046115"/>
    <lineage>
        <taxon>Bacteria</taxon>
        <taxon>Pseudomonadati</taxon>
        <taxon>Bacteroidota</taxon>
        <taxon>Cytophagia</taxon>
        <taxon>Cytophagales</taxon>
        <taxon>Marivirgaceae</taxon>
        <taxon>Marivirga</taxon>
    </lineage>
</organism>
<evidence type="ECO:0000313" key="2">
    <source>
        <dbReference type="Proteomes" id="UP000240608"/>
    </source>
</evidence>
<name>A0A2T4DHJ3_9BACT</name>
<dbReference type="SUPFAM" id="SSF82185">
    <property type="entry name" value="Histone H3 K4-specific methyltransferase SET7/9 N-terminal domain"/>
    <property type="match status" value="1"/>
</dbReference>
<gene>
    <name evidence="1" type="ORF">C9994_13180</name>
</gene>
<dbReference type="Proteomes" id="UP000240608">
    <property type="component" value="Unassembled WGS sequence"/>
</dbReference>